<dbReference type="NCBIfam" id="TIGR01587">
    <property type="entry name" value="cas3_core"/>
    <property type="match status" value="1"/>
</dbReference>
<comment type="similarity">
    <text evidence="1">In the N-terminal section; belongs to the CRISPR-associated nuclease Cas3-HD family.</text>
</comment>
<protein>
    <submittedName>
        <fullName evidence="12">CRISPR-associated helicase Cas3</fullName>
    </submittedName>
</protein>
<dbReference type="GO" id="GO:0005829">
    <property type="term" value="C:cytosol"/>
    <property type="evidence" value="ECO:0007669"/>
    <property type="project" value="TreeGrafter"/>
</dbReference>
<dbReference type="InterPro" id="IPR027417">
    <property type="entry name" value="P-loop_NTPase"/>
</dbReference>
<proteinExistence type="inferred from homology"/>
<evidence type="ECO:0000256" key="7">
    <source>
        <dbReference type="ARBA" id="ARBA00022806"/>
    </source>
</evidence>
<evidence type="ECO:0000259" key="11">
    <source>
        <dbReference type="PROSITE" id="PS51643"/>
    </source>
</evidence>
<dbReference type="PROSITE" id="PS51192">
    <property type="entry name" value="HELICASE_ATP_BIND_1"/>
    <property type="match status" value="1"/>
</dbReference>
<evidence type="ECO:0000313" key="13">
    <source>
        <dbReference type="Proteomes" id="UP000049855"/>
    </source>
</evidence>
<dbReference type="PANTHER" id="PTHR47959:SF16">
    <property type="entry name" value="CRISPR-ASSOCIATED NUCLEASE_HELICASE CAS3-RELATED"/>
    <property type="match status" value="1"/>
</dbReference>
<organism evidence="12 13">
    <name type="scientific">Sporomusa ovata</name>
    <dbReference type="NCBI Taxonomy" id="2378"/>
    <lineage>
        <taxon>Bacteria</taxon>
        <taxon>Bacillati</taxon>
        <taxon>Bacillota</taxon>
        <taxon>Negativicutes</taxon>
        <taxon>Selenomonadales</taxon>
        <taxon>Sporomusaceae</taxon>
        <taxon>Sporomusa</taxon>
    </lineage>
</organism>
<keyword evidence="5" id="KW-0547">Nucleotide-binding</keyword>
<dbReference type="SMART" id="SM00487">
    <property type="entry name" value="DEXDc"/>
    <property type="match status" value="1"/>
</dbReference>
<dbReference type="Pfam" id="PF00270">
    <property type="entry name" value="DEAD"/>
    <property type="match status" value="1"/>
</dbReference>
<keyword evidence="9" id="KW-0051">Antiviral defense</keyword>
<dbReference type="GO" id="GO:0016787">
    <property type="term" value="F:hydrolase activity"/>
    <property type="evidence" value="ECO:0007669"/>
    <property type="project" value="UniProtKB-KW"/>
</dbReference>
<dbReference type="InterPro" id="IPR006483">
    <property type="entry name" value="CRISPR-assoc_Cas3_HD"/>
</dbReference>
<evidence type="ECO:0000256" key="8">
    <source>
        <dbReference type="ARBA" id="ARBA00022840"/>
    </source>
</evidence>
<comment type="similarity">
    <text evidence="2">In the central section; belongs to the CRISPR-associated helicase Cas3 family.</text>
</comment>
<keyword evidence="4" id="KW-0479">Metal-binding</keyword>
<dbReference type="GO" id="GO:0004518">
    <property type="term" value="F:nuclease activity"/>
    <property type="evidence" value="ECO:0007669"/>
    <property type="project" value="UniProtKB-KW"/>
</dbReference>
<dbReference type="GO" id="GO:0003724">
    <property type="term" value="F:RNA helicase activity"/>
    <property type="evidence" value="ECO:0007669"/>
    <property type="project" value="TreeGrafter"/>
</dbReference>
<dbReference type="EMBL" id="CTRP01000003">
    <property type="protein sequence ID" value="CQR70766.1"/>
    <property type="molecule type" value="Genomic_DNA"/>
</dbReference>
<dbReference type="Gene3D" id="3.40.50.300">
    <property type="entry name" value="P-loop containing nucleotide triphosphate hydrolases"/>
    <property type="match status" value="2"/>
</dbReference>
<dbReference type="PANTHER" id="PTHR47959">
    <property type="entry name" value="ATP-DEPENDENT RNA HELICASE RHLE-RELATED"/>
    <property type="match status" value="1"/>
</dbReference>
<keyword evidence="7" id="KW-0347">Helicase</keyword>
<dbReference type="GO" id="GO:0051607">
    <property type="term" value="P:defense response to virus"/>
    <property type="evidence" value="ECO:0007669"/>
    <property type="project" value="UniProtKB-KW"/>
</dbReference>
<evidence type="ECO:0000256" key="2">
    <source>
        <dbReference type="ARBA" id="ARBA00009046"/>
    </source>
</evidence>
<dbReference type="CDD" id="cd09641">
    <property type="entry name" value="Cas3''_I"/>
    <property type="match status" value="1"/>
</dbReference>
<dbReference type="NCBIfam" id="TIGR01596">
    <property type="entry name" value="cas3_HD"/>
    <property type="match status" value="1"/>
</dbReference>
<evidence type="ECO:0000256" key="6">
    <source>
        <dbReference type="ARBA" id="ARBA00022801"/>
    </source>
</evidence>
<dbReference type="SUPFAM" id="SSF52540">
    <property type="entry name" value="P-loop containing nucleoside triphosphate hydrolases"/>
    <property type="match status" value="1"/>
</dbReference>
<sequence>MLTPLTDCPFFSGAFTSLFRHIADVVTAAEHLKSDRDPAEWWHALIMAALLHDIGKLDPNFQQAVANRQHAAGDENELSHNVLALFLLDEQLFSKQVKEPESVLSAIVFHHWRDYYVDLIMGNRIDDIKSKAEEILSRAGEWMDWLQDLREQLQDIAQKHDIDFNVIKLNKKLLQYFCHNSLLDSGLVMPPYTLALLPQRLKNEIAATTEQFRVFITGNLMRCDHFASQVESGDLDLQLKDIEYACFPSYEALAATMCFDNGREPWQKQFFDRNKALQNSNLILLAPTGAGKTEFAYLWGAGRKNFFLLPMQAAVNSIFTRTEKLLSKAGADFQGHVSLLHGNAAIERRSHYRQQGEKIPEEQREGEIGRFVAMARHFAEPYIIATADQVAPAALRYPGYERTYAVLMDSALIIDEVQAYNPKAAAIITYLLTSVASLGGRVLLMTATLPPFIKKTISNRMSLSDQQVVNVLEQDITELAPVIDTVLHKIDFYLYETQQDHKETEVLNKLAQRLLDELKQDKKILAIFNTVKRAQAFYQCVRRLSDAELYQDNIILLHSRFTIDDKKDIEDTVVNKKMPNSPKRPAGGCLVISTQIVEASLNIDADILYTELCPIDSLLQRMGRVFRRFVHAGMADDLVKPNIIILLDRYKWGSGLLSSKRSVYDDDLIKVTLACLLMAANKIMLANDDVKQFCQNGFRSILDEPKQSKKGVKLPENVFILQTALQQTFTLDASQKDKLINQVYSLLAELESSYIRDYYDTLETLEYGYCADKLRDAQRIFREVSNVDVIPTARLADFIKKVEKWLKQDKKDFSSFQEQIINSSVISVPYNTGRKAFNDLTAWQKVMDLAEDQDKALRHRLERWLGNIQIVEADYGKELGLMLKENKNGTSREQVYE</sequence>
<name>A0A0U1KTM1_9FIRM</name>
<reference evidence="13" key="1">
    <citation type="submission" date="2015-03" db="EMBL/GenBank/DDBJ databases">
        <authorList>
            <person name="Nijsse Bart"/>
        </authorList>
    </citation>
    <scope>NUCLEOTIDE SEQUENCE [LARGE SCALE GENOMIC DNA]</scope>
</reference>
<dbReference type="InterPro" id="IPR054712">
    <property type="entry name" value="Cas3-like_dom"/>
</dbReference>
<dbReference type="InterPro" id="IPR006474">
    <property type="entry name" value="Helicase_Cas3_CRISPR-ass_core"/>
</dbReference>
<dbReference type="Pfam" id="PF18019">
    <property type="entry name" value="Cas3_HD"/>
    <property type="match status" value="1"/>
</dbReference>
<dbReference type="AlphaFoldDB" id="A0A0U1KTM1"/>
<evidence type="ECO:0000313" key="12">
    <source>
        <dbReference type="EMBL" id="CQR70766.1"/>
    </source>
</evidence>
<dbReference type="SUPFAM" id="SSF109604">
    <property type="entry name" value="HD-domain/PDEase-like"/>
    <property type="match status" value="1"/>
</dbReference>
<dbReference type="InterPro" id="IPR038257">
    <property type="entry name" value="CRISPR-assoc_Cas3_HD_sf"/>
</dbReference>
<dbReference type="InterPro" id="IPR050079">
    <property type="entry name" value="DEAD_box_RNA_helicase"/>
</dbReference>
<evidence type="ECO:0000256" key="3">
    <source>
        <dbReference type="ARBA" id="ARBA00022722"/>
    </source>
</evidence>
<feature type="domain" description="HD Cas3-type" evidence="11">
    <location>
        <begin position="11"/>
        <end position="226"/>
    </location>
</feature>
<dbReference type="GO" id="GO:0046872">
    <property type="term" value="F:metal ion binding"/>
    <property type="evidence" value="ECO:0007669"/>
    <property type="project" value="UniProtKB-KW"/>
</dbReference>
<dbReference type="PROSITE" id="PS51643">
    <property type="entry name" value="HD_CAS3"/>
    <property type="match status" value="1"/>
</dbReference>
<accession>A0A0U1KTM1</accession>
<dbReference type="Gene3D" id="1.10.3210.30">
    <property type="match status" value="1"/>
</dbReference>
<dbReference type="Proteomes" id="UP000049855">
    <property type="component" value="Unassembled WGS sequence"/>
</dbReference>
<feature type="domain" description="Helicase ATP-binding" evidence="10">
    <location>
        <begin position="273"/>
        <end position="467"/>
    </location>
</feature>
<dbReference type="GO" id="GO:0005524">
    <property type="term" value="F:ATP binding"/>
    <property type="evidence" value="ECO:0007669"/>
    <property type="project" value="UniProtKB-KW"/>
</dbReference>
<dbReference type="Pfam" id="PF22590">
    <property type="entry name" value="Cas3-like_C_2"/>
    <property type="match status" value="1"/>
</dbReference>
<evidence type="ECO:0000256" key="4">
    <source>
        <dbReference type="ARBA" id="ARBA00022723"/>
    </source>
</evidence>
<evidence type="ECO:0000256" key="5">
    <source>
        <dbReference type="ARBA" id="ARBA00022741"/>
    </source>
</evidence>
<evidence type="ECO:0000256" key="1">
    <source>
        <dbReference type="ARBA" id="ARBA00006847"/>
    </source>
</evidence>
<keyword evidence="8" id="KW-0067">ATP-binding</keyword>
<keyword evidence="13" id="KW-1185">Reference proteome</keyword>
<dbReference type="GO" id="GO:0003676">
    <property type="term" value="F:nucleic acid binding"/>
    <property type="evidence" value="ECO:0007669"/>
    <property type="project" value="InterPro"/>
</dbReference>
<keyword evidence="3" id="KW-0540">Nuclease</keyword>
<dbReference type="InterPro" id="IPR011545">
    <property type="entry name" value="DEAD/DEAH_box_helicase_dom"/>
</dbReference>
<dbReference type="InterPro" id="IPR014001">
    <property type="entry name" value="Helicase_ATP-bd"/>
</dbReference>
<evidence type="ECO:0000259" key="10">
    <source>
        <dbReference type="PROSITE" id="PS51192"/>
    </source>
</evidence>
<keyword evidence="6" id="KW-0378">Hydrolase</keyword>
<gene>
    <name evidence="12" type="ORF">SpAn4DRAFT_1744</name>
</gene>
<evidence type="ECO:0000256" key="9">
    <source>
        <dbReference type="ARBA" id="ARBA00023118"/>
    </source>
</evidence>